<reference evidence="1 2" key="1">
    <citation type="submission" date="2014-02" db="EMBL/GenBank/DDBJ databases">
        <title>Draft genome of Erwinia mallotivora strain BT-MARDI, a papaya dieback pathogen.</title>
        <authorList>
            <person name="Redzuan R."/>
            <person name="Abu Bakar N."/>
            <person name="Badrun R."/>
            <person name="Mohd Raih M.F."/>
            <person name="Rozano L."/>
            <person name="Mat Amin N."/>
        </authorList>
    </citation>
    <scope>NUCLEOTIDE SEQUENCE [LARGE SCALE GENOMIC DNA]</scope>
    <source>
        <strain evidence="1 2">BT-MARDI</strain>
    </source>
</reference>
<dbReference type="AlphaFoldDB" id="A0A014PXU7"/>
<evidence type="ECO:0000313" key="2">
    <source>
        <dbReference type="Proteomes" id="UP000019918"/>
    </source>
</evidence>
<proteinExistence type="predicted"/>
<sequence length="86" mass="9523">MLLKNNQQKVPKAEKAIILFVVRHYPLRKGVAGLAFSVDWCCQSRCNPFLPDLALFPVSGRCCCGPIDRQLSLCCWSADRVSAVGL</sequence>
<organism evidence="1 2">
    <name type="scientific">Erwinia mallotivora</name>
    <dbReference type="NCBI Taxonomy" id="69222"/>
    <lineage>
        <taxon>Bacteria</taxon>
        <taxon>Pseudomonadati</taxon>
        <taxon>Pseudomonadota</taxon>
        <taxon>Gammaproteobacteria</taxon>
        <taxon>Enterobacterales</taxon>
        <taxon>Erwiniaceae</taxon>
        <taxon>Erwinia</taxon>
    </lineage>
</organism>
<name>A0A014PXU7_9GAMM</name>
<dbReference type="Proteomes" id="UP000019918">
    <property type="component" value="Unassembled WGS sequence"/>
</dbReference>
<protein>
    <submittedName>
        <fullName evidence="1">Uncharacterized protein</fullName>
    </submittedName>
</protein>
<keyword evidence="2" id="KW-1185">Reference proteome</keyword>
<dbReference type="EMBL" id="JFHN01000045">
    <property type="protein sequence ID" value="EXU75742.1"/>
    <property type="molecule type" value="Genomic_DNA"/>
</dbReference>
<accession>A0A014PXU7</accession>
<comment type="caution">
    <text evidence="1">The sequence shown here is derived from an EMBL/GenBank/DDBJ whole genome shotgun (WGS) entry which is preliminary data.</text>
</comment>
<gene>
    <name evidence="1" type="ORF">BG55_10595</name>
</gene>
<evidence type="ECO:0000313" key="1">
    <source>
        <dbReference type="EMBL" id="EXU75742.1"/>
    </source>
</evidence>
<dbReference type="PATRIC" id="fig|69222.5.peg.2193"/>